<evidence type="ECO:0000259" key="2">
    <source>
        <dbReference type="Pfam" id="PF05678"/>
    </source>
</evidence>
<feature type="compositionally biased region" description="Basic residues" evidence="1">
    <location>
        <begin position="42"/>
        <end position="54"/>
    </location>
</feature>
<dbReference type="Pfam" id="PF05678">
    <property type="entry name" value="VQ"/>
    <property type="match status" value="1"/>
</dbReference>
<feature type="domain" description="VQ" evidence="2">
    <location>
        <begin position="62"/>
        <end position="86"/>
    </location>
</feature>
<comment type="caution">
    <text evidence="3">The sequence shown here is derived from an EMBL/GenBank/DDBJ whole genome shotgun (WGS) entry which is preliminary data.</text>
</comment>
<proteinExistence type="predicted"/>
<accession>A0AAN8V3W6</accession>
<dbReference type="InterPro" id="IPR008889">
    <property type="entry name" value="VQ"/>
</dbReference>
<evidence type="ECO:0000313" key="3">
    <source>
        <dbReference type="EMBL" id="KAK6923166.1"/>
    </source>
</evidence>
<gene>
    <name evidence="3" type="ORF">RJ641_011470</name>
</gene>
<reference evidence="3 4" key="1">
    <citation type="submission" date="2023-12" db="EMBL/GenBank/DDBJ databases">
        <title>A high-quality genome assembly for Dillenia turbinata (Dilleniales).</title>
        <authorList>
            <person name="Chanderbali A."/>
        </authorList>
    </citation>
    <scope>NUCLEOTIDE SEQUENCE [LARGE SCALE GENOMIC DNA]</scope>
    <source>
        <strain evidence="3">LSX21</strain>
        <tissue evidence="3">Leaf</tissue>
    </source>
</reference>
<evidence type="ECO:0000313" key="4">
    <source>
        <dbReference type="Proteomes" id="UP001370490"/>
    </source>
</evidence>
<protein>
    <submittedName>
        <fullName evidence="3">VQ protein</fullName>
    </submittedName>
</protein>
<dbReference type="EMBL" id="JBAMMX010000018">
    <property type="protein sequence ID" value="KAK6923166.1"/>
    <property type="molecule type" value="Genomic_DNA"/>
</dbReference>
<dbReference type="PANTHER" id="PTHR34794">
    <property type="entry name" value="EXPRESSED PROTEIN"/>
    <property type="match status" value="1"/>
</dbReference>
<dbReference type="Proteomes" id="UP001370490">
    <property type="component" value="Unassembled WGS sequence"/>
</dbReference>
<organism evidence="3 4">
    <name type="scientific">Dillenia turbinata</name>
    <dbReference type="NCBI Taxonomy" id="194707"/>
    <lineage>
        <taxon>Eukaryota</taxon>
        <taxon>Viridiplantae</taxon>
        <taxon>Streptophyta</taxon>
        <taxon>Embryophyta</taxon>
        <taxon>Tracheophyta</taxon>
        <taxon>Spermatophyta</taxon>
        <taxon>Magnoliopsida</taxon>
        <taxon>eudicotyledons</taxon>
        <taxon>Gunneridae</taxon>
        <taxon>Pentapetalae</taxon>
        <taxon>Dilleniales</taxon>
        <taxon>Dilleniaceae</taxon>
        <taxon>Dillenia</taxon>
    </lineage>
</organism>
<name>A0AAN8V3W6_9MAGN</name>
<sequence>MEGYSNYGFSSTSSNSSSSMNFFLTPDLSSKKKQPFESSLHAIRKTNPMKHMKKPIAPFPPTPPKVYKVDSINFREVVQQLTGAPEFQAKRLQSVAPPPLNLAKNTPLSERDMSKPLHTERSPLSAFYRELISDSIETTKPVKYVDHNAMFGMSFSPSSFACSFPLLSPGTLSSLEQSTVL</sequence>
<feature type="compositionally biased region" description="Low complexity" evidence="1">
    <location>
        <begin position="1"/>
        <end position="23"/>
    </location>
</feature>
<dbReference type="InterPro" id="IPR039610">
    <property type="entry name" value="VQ29"/>
</dbReference>
<evidence type="ECO:0000256" key="1">
    <source>
        <dbReference type="SAM" id="MobiDB-lite"/>
    </source>
</evidence>
<feature type="region of interest" description="Disordered" evidence="1">
    <location>
        <begin position="1"/>
        <end position="60"/>
    </location>
</feature>
<keyword evidence="4" id="KW-1185">Reference proteome</keyword>
<dbReference type="PANTHER" id="PTHR34794:SF1">
    <property type="entry name" value="OS10G0101800 PROTEIN"/>
    <property type="match status" value="1"/>
</dbReference>
<dbReference type="AlphaFoldDB" id="A0AAN8V3W6"/>